<protein>
    <submittedName>
        <fullName evidence="5">Short-chain dehydrogenase</fullName>
    </submittedName>
</protein>
<dbReference type="OrthoDB" id="9808814at2"/>
<evidence type="ECO:0000256" key="2">
    <source>
        <dbReference type="ARBA" id="ARBA00023002"/>
    </source>
</evidence>
<evidence type="ECO:0000313" key="6">
    <source>
        <dbReference type="Proteomes" id="UP000238701"/>
    </source>
</evidence>
<dbReference type="InterPro" id="IPR057326">
    <property type="entry name" value="KR_dom"/>
</dbReference>
<dbReference type="PRINTS" id="PR00081">
    <property type="entry name" value="GDHRDH"/>
</dbReference>
<evidence type="ECO:0000256" key="3">
    <source>
        <dbReference type="RuleBase" id="RU000363"/>
    </source>
</evidence>
<sequence length="260" mass="27775">MPASTVLITGASGGIGYELAKLFARDHHNLVLVARSGDKLAQVAAELQPQGVSVKTIALDLAAPPAAKFLFDQLQREGLAVDILVNNAGFGAFGEFATMPEEEILGQISLNITALTELTRRFLPPMLARRSGRIMNVASTAAFQPGPLMAVYYATKAYVLSFSEAIANELRGSGVTATCFCPGATHTGFARRAGTENSRLFKQLGAMSAEKVALDGYRAVMEGRTTAISGAHNWIVAQSTRFAPRRMVTAVSRWVAEKVE</sequence>
<evidence type="ECO:0000259" key="4">
    <source>
        <dbReference type="SMART" id="SM00822"/>
    </source>
</evidence>
<dbReference type="PANTHER" id="PTHR44196:SF2">
    <property type="entry name" value="SHORT-CHAIN DEHYDROGENASE-RELATED"/>
    <property type="match status" value="1"/>
</dbReference>
<dbReference type="GO" id="GO:0016020">
    <property type="term" value="C:membrane"/>
    <property type="evidence" value="ECO:0007669"/>
    <property type="project" value="TreeGrafter"/>
</dbReference>
<dbReference type="InterPro" id="IPR036291">
    <property type="entry name" value="NAD(P)-bd_dom_sf"/>
</dbReference>
<comment type="similarity">
    <text evidence="1 3">Belongs to the short-chain dehydrogenases/reductases (SDR) family.</text>
</comment>
<dbReference type="SMART" id="SM00822">
    <property type="entry name" value="PKS_KR"/>
    <property type="match status" value="1"/>
</dbReference>
<dbReference type="SUPFAM" id="SSF51735">
    <property type="entry name" value="NAD(P)-binding Rossmann-fold domains"/>
    <property type="match status" value="1"/>
</dbReference>
<proteinExistence type="inferred from homology"/>
<dbReference type="CDD" id="cd05233">
    <property type="entry name" value="SDR_c"/>
    <property type="match status" value="1"/>
</dbReference>
<dbReference type="Pfam" id="PF00106">
    <property type="entry name" value="adh_short"/>
    <property type="match status" value="1"/>
</dbReference>
<accession>A0A2U3KUD3</accession>
<dbReference type="EMBL" id="OMOD01000142">
    <property type="protein sequence ID" value="SPF43179.1"/>
    <property type="molecule type" value="Genomic_DNA"/>
</dbReference>
<reference evidence="6" key="1">
    <citation type="submission" date="2018-02" db="EMBL/GenBank/DDBJ databases">
        <authorList>
            <person name="Hausmann B."/>
        </authorList>
    </citation>
    <scope>NUCLEOTIDE SEQUENCE [LARGE SCALE GENOMIC DNA]</scope>
    <source>
        <strain evidence="6">Peat soil MAG SbA1</strain>
    </source>
</reference>
<evidence type="ECO:0000313" key="5">
    <source>
        <dbReference type="EMBL" id="SPF43179.1"/>
    </source>
</evidence>
<dbReference type="Proteomes" id="UP000238701">
    <property type="component" value="Unassembled WGS sequence"/>
</dbReference>
<dbReference type="AlphaFoldDB" id="A0A2U3KUD3"/>
<dbReference type="PIRSF" id="PIRSF000126">
    <property type="entry name" value="11-beta-HSD1"/>
    <property type="match status" value="1"/>
</dbReference>
<dbReference type="PANTHER" id="PTHR44196">
    <property type="entry name" value="DEHYDROGENASE/REDUCTASE SDR FAMILY MEMBER 7B"/>
    <property type="match status" value="1"/>
</dbReference>
<dbReference type="InterPro" id="IPR002347">
    <property type="entry name" value="SDR_fam"/>
</dbReference>
<keyword evidence="2" id="KW-0560">Oxidoreductase</keyword>
<organism evidence="5 6">
    <name type="scientific">Candidatus Sulfotelmatobacter kueseliae</name>
    <dbReference type="NCBI Taxonomy" id="2042962"/>
    <lineage>
        <taxon>Bacteria</taxon>
        <taxon>Pseudomonadati</taxon>
        <taxon>Acidobacteriota</taxon>
        <taxon>Terriglobia</taxon>
        <taxon>Terriglobales</taxon>
        <taxon>Candidatus Korobacteraceae</taxon>
        <taxon>Candidatus Sulfotelmatobacter</taxon>
    </lineage>
</organism>
<feature type="domain" description="Ketoreductase" evidence="4">
    <location>
        <begin position="4"/>
        <end position="187"/>
    </location>
</feature>
<dbReference type="GO" id="GO:0016491">
    <property type="term" value="F:oxidoreductase activity"/>
    <property type="evidence" value="ECO:0007669"/>
    <property type="project" value="UniProtKB-KW"/>
</dbReference>
<name>A0A2U3KUD3_9BACT</name>
<evidence type="ECO:0000256" key="1">
    <source>
        <dbReference type="ARBA" id="ARBA00006484"/>
    </source>
</evidence>
<dbReference type="PRINTS" id="PR00080">
    <property type="entry name" value="SDRFAMILY"/>
</dbReference>
<dbReference type="Gene3D" id="3.40.50.720">
    <property type="entry name" value="NAD(P)-binding Rossmann-like Domain"/>
    <property type="match status" value="1"/>
</dbReference>
<gene>
    <name evidence="5" type="ORF">SBA1_480049</name>
</gene>